<keyword evidence="6 10" id="KW-0249">Electron transport</keyword>
<keyword evidence="2 10" id="KW-0004">4Fe-4S</keyword>
<evidence type="ECO:0000313" key="13">
    <source>
        <dbReference type="EMBL" id="MBC5580779.1"/>
    </source>
</evidence>
<dbReference type="GO" id="GO:0046872">
    <property type="term" value="F:metal ion binding"/>
    <property type="evidence" value="ECO:0007669"/>
    <property type="project" value="UniProtKB-KW"/>
</dbReference>
<feature type="binding site" evidence="10">
    <location>
        <position position="56"/>
    </location>
    <ligand>
        <name>[4Fe-4S] cluster</name>
        <dbReference type="ChEBI" id="CHEBI:49883"/>
        <label>1</label>
    </ligand>
</feature>
<evidence type="ECO:0000256" key="2">
    <source>
        <dbReference type="ARBA" id="ARBA00022485"/>
    </source>
</evidence>
<comment type="function">
    <text evidence="10">Part of a membrane-bound complex that couples electron transfer with translocation of ions across the membrane.</text>
</comment>
<evidence type="ECO:0000256" key="3">
    <source>
        <dbReference type="ARBA" id="ARBA00022723"/>
    </source>
</evidence>
<keyword evidence="14" id="KW-1185">Reference proteome</keyword>
<feature type="domain" description="4Fe-4S ferredoxin-type" evidence="11">
    <location>
        <begin position="160"/>
        <end position="189"/>
    </location>
</feature>
<dbReference type="InterPro" id="IPR017896">
    <property type="entry name" value="4Fe4S_Fe-S-bd"/>
</dbReference>
<proteinExistence type="inferred from homology"/>
<dbReference type="EMBL" id="JACONZ010000001">
    <property type="protein sequence ID" value="MBC5580779.1"/>
    <property type="molecule type" value="Genomic_DNA"/>
</dbReference>
<comment type="similarity">
    <text evidence="10">Belongs to the 4Fe4S bacterial-type ferredoxin family. RnfB subfamily.</text>
</comment>
<evidence type="ECO:0000259" key="11">
    <source>
        <dbReference type="PROSITE" id="PS51379"/>
    </source>
</evidence>
<dbReference type="GO" id="GO:0022900">
    <property type="term" value="P:electron transport chain"/>
    <property type="evidence" value="ECO:0007669"/>
    <property type="project" value="UniProtKB-UniRule"/>
</dbReference>
<name>A0A923KXM4_9FIRM</name>
<keyword evidence="3 10" id="KW-0479">Metal-binding</keyword>
<reference evidence="13" key="1">
    <citation type="submission" date="2020-08" db="EMBL/GenBank/DDBJ databases">
        <title>Genome public.</title>
        <authorList>
            <person name="Liu C."/>
            <person name="Sun Q."/>
        </authorList>
    </citation>
    <scope>NUCLEOTIDE SEQUENCE</scope>
    <source>
        <strain evidence="13">BX8</strain>
    </source>
</reference>
<keyword evidence="8 10" id="KW-0411">Iron-sulfur</keyword>
<keyword evidence="7 10" id="KW-0408">Iron</keyword>
<dbReference type="AlphaFoldDB" id="A0A923KXM4"/>
<dbReference type="GO" id="GO:0005886">
    <property type="term" value="C:plasma membrane"/>
    <property type="evidence" value="ECO:0007669"/>
    <property type="project" value="UniProtKB-SubCell"/>
</dbReference>
<feature type="domain" description="4Fe-4S ferredoxin-type" evidence="11">
    <location>
        <begin position="234"/>
        <end position="262"/>
    </location>
</feature>
<comment type="caution">
    <text evidence="10">Lacks conserved residue(s) required for the propagation of feature annotation.</text>
</comment>
<dbReference type="Gene3D" id="1.10.15.40">
    <property type="entry name" value="Electron transport complex subunit B, putative Fe-S cluster"/>
    <property type="match status" value="1"/>
</dbReference>
<comment type="cofactor">
    <cofactor evidence="10">
        <name>[4Fe-4S] cluster</name>
        <dbReference type="ChEBI" id="CHEBI:49883"/>
    </cofactor>
    <text evidence="10">Binds 3 [4Fe-4S] clusters.</text>
</comment>
<feature type="binding site" evidence="10">
    <location>
        <position position="48"/>
    </location>
    <ligand>
        <name>[4Fe-4S] cluster</name>
        <dbReference type="ChEBI" id="CHEBI:49883"/>
        <label>1</label>
    </ligand>
</feature>
<evidence type="ECO:0000256" key="4">
    <source>
        <dbReference type="ARBA" id="ARBA00022737"/>
    </source>
</evidence>
<dbReference type="InterPro" id="IPR017900">
    <property type="entry name" value="4Fe4S_Fe_S_CS"/>
</dbReference>
<evidence type="ECO:0000256" key="1">
    <source>
        <dbReference type="ARBA" id="ARBA00022448"/>
    </source>
</evidence>
<keyword evidence="9 10" id="KW-0472">Membrane</keyword>
<dbReference type="GO" id="GO:0051539">
    <property type="term" value="F:4 iron, 4 sulfur cluster binding"/>
    <property type="evidence" value="ECO:0007669"/>
    <property type="project" value="UniProtKB-UniRule"/>
</dbReference>
<dbReference type="InterPro" id="IPR010207">
    <property type="entry name" value="Elect_transpt_cplx_RnfB/RsxB"/>
</dbReference>
<dbReference type="PANTHER" id="PTHR43560">
    <property type="entry name" value="ION-TRANSLOCATING OXIDOREDUCTASE COMPLEX SUBUNIT B"/>
    <property type="match status" value="1"/>
</dbReference>
<evidence type="ECO:0000256" key="7">
    <source>
        <dbReference type="ARBA" id="ARBA00023004"/>
    </source>
</evidence>
<dbReference type="PROSITE" id="PS51379">
    <property type="entry name" value="4FE4S_FER_2"/>
    <property type="match status" value="3"/>
</dbReference>
<evidence type="ECO:0000256" key="6">
    <source>
        <dbReference type="ARBA" id="ARBA00022982"/>
    </source>
</evidence>
<dbReference type="PROSITE" id="PS00198">
    <property type="entry name" value="4FE4S_FER_1"/>
    <property type="match status" value="3"/>
</dbReference>
<dbReference type="Proteomes" id="UP000659630">
    <property type="component" value="Unassembled WGS sequence"/>
</dbReference>
<dbReference type="CDD" id="cd10549">
    <property type="entry name" value="MtMvhB_like"/>
    <property type="match status" value="1"/>
</dbReference>
<dbReference type="HAMAP" id="MF_00463">
    <property type="entry name" value="RsxB_RnfB"/>
    <property type="match status" value="1"/>
</dbReference>
<feature type="binding site" evidence="10">
    <location>
        <position position="73"/>
    </location>
    <ligand>
        <name>[4Fe-4S] cluster</name>
        <dbReference type="ChEBI" id="CHEBI:49883"/>
        <label>1</label>
    </ligand>
</feature>
<feature type="binding site" evidence="10">
    <location>
        <position position="150"/>
    </location>
    <ligand>
        <name>[4Fe-4S] cluster</name>
        <dbReference type="ChEBI" id="CHEBI:49883"/>
        <label>3</label>
    </ligand>
</feature>
<dbReference type="InterPro" id="IPR007202">
    <property type="entry name" value="4Fe-4S_dom"/>
</dbReference>
<evidence type="ECO:0000256" key="9">
    <source>
        <dbReference type="ARBA" id="ARBA00023136"/>
    </source>
</evidence>
<dbReference type="Pfam" id="PF00037">
    <property type="entry name" value="Fer4"/>
    <property type="match status" value="1"/>
</dbReference>
<feature type="binding site" evidence="10">
    <location>
        <position position="146"/>
    </location>
    <ligand>
        <name>[4Fe-4S] cluster</name>
        <dbReference type="ChEBI" id="CHEBI:49883"/>
        <label>2</label>
    </ligand>
</feature>
<dbReference type="GO" id="GO:0009055">
    <property type="term" value="F:electron transfer activity"/>
    <property type="evidence" value="ECO:0007669"/>
    <property type="project" value="InterPro"/>
</dbReference>
<comment type="caution">
    <text evidence="13">The sequence shown here is derived from an EMBL/GenBank/DDBJ whole genome shotgun (WGS) entry which is preliminary data.</text>
</comment>
<dbReference type="PROSITE" id="PS51656">
    <property type="entry name" value="4FE4S"/>
    <property type="match status" value="1"/>
</dbReference>
<sequence length="262" mass="26692">MSIVLAIAIVSVIGLVGAAILVAAARYMAVEEDPRIGQVTEALPGANCGACGYAGCADYAKAIVSGEAETGRCVPGGQKSADAVAAIMGVEAGKAVKMKAVVLCQGSYEHTTDKYDYQGVQSCAASAALYGGSSACPYGCLGYGDCVKVCKFDAIRVENGLSRVDPDKCTGCGECAKACPKHIISVRPVSANPIVLCANEDRGALTHKECTAGCIGCMKCTKVCPEEAITVQDNRARIDPAKCISCGACVLTCPVGAIVSFG</sequence>
<protein>
    <recommendedName>
        <fullName evidence="10">Ion-translocating oxidoreductase complex subunit B</fullName>
        <ecNumber evidence="10">7.-.-.-</ecNumber>
    </recommendedName>
    <alternativeName>
        <fullName evidence="10">Rnf electron transport complex subunit B</fullName>
    </alternativeName>
</protein>
<evidence type="ECO:0000256" key="10">
    <source>
        <dbReference type="HAMAP-Rule" id="MF_00463"/>
    </source>
</evidence>
<dbReference type="Pfam" id="PF12838">
    <property type="entry name" value="Fer4_7"/>
    <property type="match status" value="1"/>
</dbReference>
<dbReference type="Pfam" id="PF04060">
    <property type="entry name" value="FeS"/>
    <property type="match status" value="1"/>
</dbReference>
<evidence type="ECO:0000259" key="12">
    <source>
        <dbReference type="PROSITE" id="PS51656"/>
    </source>
</evidence>
<gene>
    <name evidence="10" type="primary">rnfB</name>
    <name evidence="13" type="ORF">H8S23_04610</name>
</gene>
<feature type="domain" description="4Fe-4S ferredoxin-type" evidence="11">
    <location>
        <begin position="203"/>
        <end position="233"/>
    </location>
</feature>
<comment type="subunit">
    <text evidence="10">The complex is composed of six subunits: RnfA, RnfB, RnfC, RnfD, RnfE and RnfG.</text>
</comment>
<evidence type="ECO:0000256" key="5">
    <source>
        <dbReference type="ARBA" id="ARBA00022967"/>
    </source>
</evidence>
<keyword evidence="5 10" id="KW-1278">Translocase</keyword>
<feature type="region of interest" description="Hydrophobic" evidence="10">
    <location>
        <begin position="1"/>
        <end position="25"/>
    </location>
</feature>
<evidence type="ECO:0000256" key="8">
    <source>
        <dbReference type="ARBA" id="ARBA00023014"/>
    </source>
</evidence>
<feature type="domain" description="4Fe-4S" evidence="12">
    <location>
        <begin position="31"/>
        <end position="90"/>
    </location>
</feature>
<dbReference type="RefSeq" id="WP_186887107.1">
    <property type="nucleotide sequence ID" value="NZ_JACONZ010000001.1"/>
</dbReference>
<feature type="binding site" evidence="10">
    <location>
        <position position="175"/>
    </location>
    <ligand>
        <name>[4Fe-4S] cluster</name>
        <dbReference type="ChEBI" id="CHEBI:49883"/>
        <label>3</label>
    </ligand>
</feature>
<feature type="binding site" evidence="10">
    <location>
        <position position="169"/>
    </location>
    <ligand>
        <name>[4Fe-4S] cluster</name>
        <dbReference type="ChEBI" id="CHEBI:49883"/>
        <label>3</label>
    </ligand>
</feature>
<feature type="binding site" evidence="10">
    <location>
        <position position="140"/>
    </location>
    <ligand>
        <name>[4Fe-4S] cluster</name>
        <dbReference type="ChEBI" id="CHEBI:49883"/>
        <label>2</label>
    </ligand>
</feature>
<dbReference type="EC" id="7.-.-.-" evidence="10"/>
<feature type="binding site" evidence="10">
    <location>
        <position position="136"/>
    </location>
    <ligand>
        <name>[4Fe-4S] cluster</name>
        <dbReference type="ChEBI" id="CHEBI:49883"/>
        <label>2</label>
    </ligand>
</feature>
<keyword evidence="1 10" id="KW-0813">Transport</keyword>
<organism evidence="13 14">
    <name type="scientific">Anaerofilum hominis</name>
    <dbReference type="NCBI Taxonomy" id="2763016"/>
    <lineage>
        <taxon>Bacteria</taxon>
        <taxon>Bacillati</taxon>
        <taxon>Bacillota</taxon>
        <taxon>Clostridia</taxon>
        <taxon>Eubacteriales</taxon>
        <taxon>Oscillospiraceae</taxon>
        <taxon>Anaerofilum</taxon>
    </lineage>
</organism>
<dbReference type="NCBIfam" id="TIGR01944">
    <property type="entry name" value="rnfB"/>
    <property type="match status" value="1"/>
</dbReference>
<dbReference type="PANTHER" id="PTHR43560:SF1">
    <property type="entry name" value="ION-TRANSLOCATING OXIDOREDUCTASE COMPLEX SUBUNIT B"/>
    <property type="match status" value="1"/>
</dbReference>
<evidence type="ECO:0000313" key="14">
    <source>
        <dbReference type="Proteomes" id="UP000659630"/>
    </source>
</evidence>
<dbReference type="Gene3D" id="3.30.70.20">
    <property type="match status" value="2"/>
</dbReference>
<comment type="subcellular location">
    <subcellularLocation>
        <location evidence="10">Cell membrane</location>
    </subcellularLocation>
</comment>
<feature type="binding site" evidence="10">
    <location>
        <position position="172"/>
    </location>
    <ligand>
        <name>[4Fe-4S] cluster</name>
        <dbReference type="ChEBI" id="CHEBI:49883"/>
        <label>3</label>
    </ligand>
</feature>
<accession>A0A923KXM4</accession>
<dbReference type="InterPro" id="IPR050395">
    <property type="entry name" value="4Fe4S_Ferredoxin_RnfB"/>
</dbReference>
<keyword evidence="4 10" id="KW-0677">Repeat</keyword>
<feature type="binding site" evidence="10">
    <location>
        <position position="179"/>
    </location>
    <ligand>
        <name>[4Fe-4S] cluster</name>
        <dbReference type="ChEBI" id="CHEBI:49883"/>
        <label>2</label>
    </ligand>
</feature>
<dbReference type="SUPFAM" id="SSF54862">
    <property type="entry name" value="4Fe-4S ferredoxins"/>
    <property type="match status" value="2"/>
</dbReference>
<feature type="binding site" evidence="10">
    <location>
        <position position="51"/>
    </location>
    <ligand>
        <name>[4Fe-4S] cluster</name>
        <dbReference type="ChEBI" id="CHEBI:49883"/>
        <label>1</label>
    </ligand>
</feature>
<keyword evidence="10" id="KW-1003">Cell membrane</keyword>